<dbReference type="PANTHER" id="PTHR10598">
    <property type="entry name" value="SET1/ASH2 HISTONE METHYLTRANSFERASE COMPLEX SUBUNIT ASH2"/>
    <property type="match status" value="1"/>
</dbReference>
<gene>
    <name evidence="5" type="ORF">B9G98_03437</name>
</gene>
<dbReference type="Proteomes" id="UP000238350">
    <property type="component" value="Unassembled WGS sequence"/>
</dbReference>
<organism evidence="5 6">
    <name type="scientific">Wickerhamiella sorbophila</name>
    <dbReference type="NCBI Taxonomy" id="45607"/>
    <lineage>
        <taxon>Eukaryota</taxon>
        <taxon>Fungi</taxon>
        <taxon>Dikarya</taxon>
        <taxon>Ascomycota</taxon>
        <taxon>Saccharomycotina</taxon>
        <taxon>Dipodascomycetes</taxon>
        <taxon>Dipodascales</taxon>
        <taxon>Trichomonascaceae</taxon>
        <taxon>Wickerhamiella</taxon>
    </lineage>
</organism>
<dbReference type="InterPro" id="IPR037353">
    <property type="entry name" value="ASH2"/>
</dbReference>
<dbReference type="RefSeq" id="XP_024665762.1">
    <property type="nucleotide sequence ID" value="XM_024809994.1"/>
</dbReference>
<dbReference type="AlphaFoldDB" id="A0A2T0FLH4"/>
<dbReference type="OrthoDB" id="10266026at2759"/>
<dbReference type="GO" id="GO:0048188">
    <property type="term" value="C:Set1C/COMPASS complex"/>
    <property type="evidence" value="ECO:0007669"/>
    <property type="project" value="InterPro"/>
</dbReference>
<dbReference type="CDD" id="cd12872">
    <property type="entry name" value="SPRY_Ash2"/>
    <property type="match status" value="1"/>
</dbReference>
<keyword evidence="2" id="KW-0539">Nucleus</keyword>
<keyword evidence="6" id="KW-1185">Reference proteome</keyword>
<evidence type="ECO:0000313" key="5">
    <source>
        <dbReference type="EMBL" id="PRT55817.1"/>
    </source>
</evidence>
<dbReference type="Gene3D" id="2.60.120.920">
    <property type="match status" value="1"/>
</dbReference>
<dbReference type="STRING" id="45607.A0A2T0FLH4"/>
<feature type="domain" description="B30.2/SPRY" evidence="4">
    <location>
        <begin position="69"/>
        <end position="253"/>
    </location>
</feature>
<dbReference type="GeneID" id="36517185"/>
<dbReference type="PROSITE" id="PS50188">
    <property type="entry name" value="B302_SPRY"/>
    <property type="match status" value="1"/>
</dbReference>
<dbReference type="GO" id="GO:0000976">
    <property type="term" value="F:transcription cis-regulatory region binding"/>
    <property type="evidence" value="ECO:0007669"/>
    <property type="project" value="TreeGrafter"/>
</dbReference>
<evidence type="ECO:0000256" key="1">
    <source>
        <dbReference type="ARBA" id="ARBA00004123"/>
    </source>
</evidence>
<dbReference type="SMART" id="SM00449">
    <property type="entry name" value="SPRY"/>
    <property type="match status" value="1"/>
</dbReference>
<evidence type="ECO:0000259" key="4">
    <source>
        <dbReference type="PROSITE" id="PS50188"/>
    </source>
</evidence>
<dbReference type="InterPro" id="IPR013320">
    <property type="entry name" value="ConA-like_dom_sf"/>
</dbReference>
<comment type="subcellular location">
    <subcellularLocation>
        <location evidence="1">Nucleus</location>
    </subcellularLocation>
</comment>
<sequence length="379" mass="42552">MEEKRRKKEPSAEKQSVWKPIRFKPPPVQPEFLHFTPQPPVIIVSDLPGFFLQEDLPLSRKGYKYEPCVANKFLPSVLYSNCEVEPFSAGVNYYDLSPFVAIGEDNRTITTAEGYRGARANVKISEGSWYFEIVVVKANEPGSDASVRIGLARREASLEAPVGADGYGYGLQSIKGRKVHLSRPAEFMEPFGSGDVIGFHVEIPRTKVMHANARRDRYPVVYKGSIYYEVLDYVPSKEMDGLLLPKMAGEPKQNEIIPGSKIIVYKNGELVGPMFENLREFLPPFSQYDLRHHVPPFDDGMAGYYPMISVYRGGQAKFNFGPEFVGQLPEKSRPLCEAYDEQIADNITLDILDEVEFEEVDASVTPRTVTESPTVTPAP</sequence>
<dbReference type="PANTHER" id="PTHR10598:SF0">
    <property type="entry name" value="SET1_ASH2 HISTONE METHYLTRANSFERASE COMPLEX SUBUNIT ASH2"/>
    <property type="match status" value="1"/>
</dbReference>
<dbReference type="SUPFAM" id="SSF49899">
    <property type="entry name" value="Concanavalin A-like lectins/glucanases"/>
    <property type="match status" value="1"/>
</dbReference>
<evidence type="ECO:0000313" key="6">
    <source>
        <dbReference type="Proteomes" id="UP000238350"/>
    </source>
</evidence>
<name>A0A2T0FLH4_9ASCO</name>
<dbReference type="InterPro" id="IPR003877">
    <property type="entry name" value="SPRY_dom"/>
</dbReference>
<dbReference type="InterPro" id="IPR043136">
    <property type="entry name" value="B30.2/SPRY_sf"/>
</dbReference>
<dbReference type="EMBL" id="NDIQ01000022">
    <property type="protein sequence ID" value="PRT55817.1"/>
    <property type="molecule type" value="Genomic_DNA"/>
</dbReference>
<reference evidence="5 6" key="1">
    <citation type="submission" date="2017-04" db="EMBL/GenBank/DDBJ databases">
        <title>Genome sequencing of [Candida] sorbophila.</title>
        <authorList>
            <person name="Ahn J.O."/>
        </authorList>
    </citation>
    <scope>NUCLEOTIDE SEQUENCE [LARGE SCALE GENOMIC DNA]</scope>
    <source>
        <strain evidence="5 6">DS02</strain>
    </source>
</reference>
<comment type="caution">
    <text evidence="5">The sequence shown here is derived from an EMBL/GenBank/DDBJ whole genome shotgun (WGS) entry which is preliminary data.</text>
</comment>
<comment type="similarity">
    <text evidence="3">Belongs to the cclA family.</text>
</comment>
<proteinExistence type="inferred from homology"/>
<accession>A0A2T0FLH4</accession>
<protein>
    <submittedName>
        <fullName evidence="5">Set1 complex component ash2</fullName>
    </submittedName>
</protein>
<dbReference type="InterPro" id="IPR001870">
    <property type="entry name" value="B30.2/SPRY"/>
</dbReference>
<dbReference type="Pfam" id="PF00622">
    <property type="entry name" value="SPRY"/>
    <property type="match status" value="1"/>
</dbReference>
<evidence type="ECO:0000256" key="2">
    <source>
        <dbReference type="ARBA" id="ARBA00023242"/>
    </source>
</evidence>
<evidence type="ECO:0000256" key="3">
    <source>
        <dbReference type="ARBA" id="ARBA00038149"/>
    </source>
</evidence>